<dbReference type="Gene3D" id="3.10.129.10">
    <property type="entry name" value="Hotdog Thioesterase"/>
    <property type="match status" value="1"/>
</dbReference>
<gene>
    <name evidence="4" type="ORF">SAMN05421853_11228</name>
</gene>
<dbReference type="PANTHER" id="PTHR21660">
    <property type="entry name" value="THIOESTERASE SUPERFAMILY MEMBER-RELATED"/>
    <property type="match status" value="1"/>
</dbReference>
<evidence type="ECO:0000256" key="1">
    <source>
        <dbReference type="ARBA" id="ARBA00008324"/>
    </source>
</evidence>
<accession>A0A1I5ZSZ8</accession>
<evidence type="ECO:0000259" key="3">
    <source>
        <dbReference type="Pfam" id="PF03061"/>
    </source>
</evidence>
<keyword evidence="2" id="KW-0378">Hydrolase</keyword>
<dbReference type="GO" id="GO:0047617">
    <property type="term" value="F:fatty acyl-CoA hydrolase activity"/>
    <property type="evidence" value="ECO:0007669"/>
    <property type="project" value="InterPro"/>
</dbReference>
<dbReference type="CDD" id="cd03443">
    <property type="entry name" value="PaaI_thioesterase"/>
    <property type="match status" value="1"/>
</dbReference>
<evidence type="ECO:0000313" key="5">
    <source>
        <dbReference type="Proteomes" id="UP000243106"/>
    </source>
</evidence>
<dbReference type="InterPro" id="IPR003736">
    <property type="entry name" value="PAAI_dom"/>
</dbReference>
<keyword evidence="5" id="KW-1185">Reference proteome</keyword>
<dbReference type="NCBIfam" id="TIGR00369">
    <property type="entry name" value="unchar_dom_1"/>
    <property type="match status" value="1"/>
</dbReference>
<dbReference type="AlphaFoldDB" id="A0A1I5ZSZ8"/>
<proteinExistence type="inferred from homology"/>
<dbReference type="Pfam" id="PF03061">
    <property type="entry name" value="4HBT"/>
    <property type="match status" value="1"/>
</dbReference>
<dbReference type="EMBL" id="FOXV01000012">
    <property type="protein sequence ID" value="SFQ59596.1"/>
    <property type="molecule type" value="Genomic_DNA"/>
</dbReference>
<dbReference type="RefSeq" id="WP_093014108.1">
    <property type="nucleotide sequence ID" value="NZ_FOXV01000012.1"/>
</dbReference>
<name>A0A1I5ZSZ8_9RHOB</name>
<organism evidence="4 5">
    <name type="scientific">Roseivivax halotolerans</name>
    <dbReference type="NCBI Taxonomy" id="93684"/>
    <lineage>
        <taxon>Bacteria</taxon>
        <taxon>Pseudomonadati</taxon>
        <taxon>Pseudomonadota</taxon>
        <taxon>Alphaproteobacteria</taxon>
        <taxon>Rhodobacterales</taxon>
        <taxon>Roseobacteraceae</taxon>
        <taxon>Roseivivax</taxon>
    </lineage>
</organism>
<sequence length="141" mass="14529">MAVIEGETGAQRSIGYVLDVGQGDGSARCHLDVSEAHANRHGVLHGGIVSMMLDNAMGATGSLTVDETGRAPFLTVSMTTSFVGPADIGKRVTATGRVTGGGRSLLFIEGRLEDADGRLVATATGVFKRVPRERMATGGDA</sequence>
<protein>
    <submittedName>
        <fullName evidence="4">Uncharacterized domain 1-containing protein</fullName>
    </submittedName>
</protein>
<dbReference type="STRING" id="93684.SAMN05421853_11228"/>
<dbReference type="InterPro" id="IPR029069">
    <property type="entry name" value="HotDog_dom_sf"/>
</dbReference>
<dbReference type="SUPFAM" id="SSF54637">
    <property type="entry name" value="Thioesterase/thiol ester dehydrase-isomerase"/>
    <property type="match status" value="1"/>
</dbReference>
<evidence type="ECO:0000313" key="4">
    <source>
        <dbReference type="EMBL" id="SFQ59596.1"/>
    </source>
</evidence>
<feature type="domain" description="Thioesterase" evidence="3">
    <location>
        <begin position="41"/>
        <end position="121"/>
    </location>
</feature>
<reference evidence="5" key="1">
    <citation type="submission" date="2016-10" db="EMBL/GenBank/DDBJ databases">
        <authorList>
            <person name="Varghese N."/>
            <person name="Submissions S."/>
        </authorList>
    </citation>
    <scope>NUCLEOTIDE SEQUENCE [LARGE SCALE GENOMIC DNA]</scope>
    <source>
        <strain evidence="5">JCM 10271</strain>
    </source>
</reference>
<dbReference type="PANTHER" id="PTHR21660:SF1">
    <property type="entry name" value="ACYL-COENZYME A THIOESTERASE 13"/>
    <property type="match status" value="1"/>
</dbReference>
<dbReference type="Proteomes" id="UP000243106">
    <property type="component" value="Unassembled WGS sequence"/>
</dbReference>
<dbReference type="InterPro" id="IPR006683">
    <property type="entry name" value="Thioestr_dom"/>
</dbReference>
<comment type="similarity">
    <text evidence="1">Belongs to the thioesterase PaaI family.</text>
</comment>
<evidence type="ECO:0000256" key="2">
    <source>
        <dbReference type="ARBA" id="ARBA00022801"/>
    </source>
</evidence>
<dbReference type="InterPro" id="IPR039298">
    <property type="entry name" value="ACOT13"/>
</dbReference>